<proteinExistence type="predicted"/>
<accession>G5JAQ5</accession>
<dbReference type="Proteomes" id="UP000003477">
    <property type="component" value="Unassembled WGS sequence"/>
</dbReference>
<dbReference type="EMBL" id="AESD01000680">
    <property type="protein sequence ID" value="EHJ10721.1"/>
    <property type="molecule type" value="Genomic_DNA"/>
</dbReference>
<gene>
    <name evidence="1" type="ORF">CWATWH0003_4516</name>
</gene>
<organism evidence="1 2">
    <name type="scientific">Crocosphaera watsonii WH 0003</name>
    <dbReference type="NCBI Taxonomy" id="423471"/>
    <lineage>
        <taxon>Bacteria</taxon>
        <taxon>Bacillati</taxon>
        <taxon>Cyanobacteriota</taxon>
        <taxon>Cyanophyceae</taxon>
        <taxon>Oscillatoriophycideae</taxon>
        <taxon>Chroococcales</taxon>
        <taxon>Aphanothecaceae</taxon>
        <taxon>Crocosphaera</taxon>
    </lineage>
</organism>
<protein>
    <submittedName>
        <fullName evidence="1">Uncharacterized protein</fullName>
    </submittedName>
</protein>
<dbReference type="AlphaFoldDB" id="G5JAQ5"/>
<comment type="caution">
    <text evidence="1">The sequence shown here is derived from an EMBL/GenBank/DDBJ whole genome shotgun (WGS) entry which is preliminary data.</text>
</comment>
<reference evidence="1 2" key="1">
    <citation type="journal article" date="2011" name="Front. Microbiol.">
        <title>Two Strains of Crocosphaera watsonii with Highly Conserved Genomes are Distinguished by Strain-Specific Features.</title>
        <authorList>
            <person name="Bench S.R."/>
            <person name="Ilikchyan I.N."/>
            <person name="Tripp H.J."/>
            <person name="Zehr J.P."/>
        </authorList>
    </citation>
    <scope>NUCLEOTIDE SEQUENCE [LARGE SCALE GENOMIC DNA]</scope>
    <source>
        <strain evidence="1 2">WH 0003</strain>
    </source>
</reference>
<sequence length="40" mass="4358">MAEVPTYKFSKNINILGGDGAYKICRATADTAPHECQSKK</sequence>
<evidence type="ECO:0000313" key="2">
    <source>
        <dbReference type="Proteomes" id="UP000003477"/>
    </source>
</evidence>
<evidence type="ECO:0000313" key="1">
    <source>
        <dbReference type="EMBL" id="EHJ10721.1"/>
    </source>
</evidence>
<name>G5JAQ5_CROWT</name>